<dbReference type="InterPro" id="IPR007973">
    <property type="entry name" value="Pilus_assembly_TraE"/>
</dbReference>
<reference evidence="2 3" key="1">
    <citation type="journal article" date="2014" name="Environ. Microbiol.">
        <title>Insights into organohalide respiration and the versatile catabolism of Sulfurospirillum multivorans gained from comparative genomics and physiological studies.</title>
        <authorList>
            <person name="Goris T."/>
            <person name="Schubert T."/>
            <person name="Gadkari J."/>
            <person name="Wubet T."/>
            <person name="Tarkka M."/>
            <person name="Buscot F."/>
            <person name="Adrian L."/>
            <person name="Diekert G."/>
        </authorList>
    </citation>
    <scope>NUCLEOTIDE SEQUENCE [LARGE SCALE GENOMIC DNA]</scope>
    <source>
        <strain evidence="3">DM 12446 / JCM 15788 / NBRC 109480</strain>
    </source>
</reference>
<evidence type="ECO:0000313" key="2">
    <source>
        <dbReference type="EMBL" id="AHJ12978.1"/>
    </source>
</evidence>
<dbReference type="RefSeq" id="WP_025344848.1">
    <property type="nucleotide sequence ID" value="NZ_CP007201.1"/>
</dbReference>
<organism evidence="2 3">
    <name type="scientific">Sulfurospirillum multivorans (strain DM 12446 / JCM 15788 / NBRC 109480)</name>
    <dbReference type="NCBI Taxonomy" id="1150621"/>
    <lineage>
        <taxon>Bacteria</taxon>
        <taxon>Pseudomonadati</taxon>
        <taxon>Campylobacterota</taxon>
        <taxon>Epsilonproteobacteria</taxon>
        <taxon>Campylobacterales</taxon>
        <taxon>Sulfurospirillaceae</taxon>
        <taxon>Sulfurospirillum</taxon>
    </lineage>
</organism>
<dbReference type="AlphaFoldDB" id="A0AA86DYA7"/>
<dbReference type="EMBL" id="CP007201">
    <property type="protein sequence ID" value="AHJ12978.1"/>
    <property type="molecule type" value="Genomic_DNA"/>
</dbReference>
<evidence type="ECO:0000313" key="3">
    <source>
        <dbReference type="Proteomes" id="UP000019322"/>
    </source>
</evidence>
<gene>
    <name evidence="2" type="ORF">SMUL_1723</name>
</gene>
<evidence type="ECO:0000256" key="1">
    <source>
        <dbReference type="SAM" id="Phobius"/>
    </source>
</evidence>
<dbReference type="KEGG" id="smul:SMUL_1723"/>
<name>A0AA86DYA7_SULMK</name>
<dbReference type="Pfam" id="PF05309">
    <property type="entry name" value="TraE"/>
    <property type="match status" value="1"/>
</dbReference>
<accession>A0AA86DYA7</accession>
<keyword evidence="1" id="KW-0812">Transmembrane</keyword>
<keyword evidence="1" id="KW-1133">Transmembrane helix</keyword>
<protein>
    <submittedName>
        <fullName evidence="2">TraE-like protein</fullName>
    </submittedName>
</protein>
<keyword evidence="1" id="KW-0472">Membrane</keyword>
<proteinExistence type="predicted"/>
<sequence length="203" mass="23430">MKNWFIIKAGTDYEDINSALIEVNEILWKTCIFFIIVIIALVIGYLNLKDTVTVNVEMPSTIYQSKDLTIRRGLNWADASYYDVWGRYLADEMTNFEAGDIAHKYAILQKMMRPSLAIKKDAQIQEFVKNIVTNKIKQTFTIMQASEPQELEKNKFRLIYNGISQISIGTKTMPKKECHFAVDLKIYDDGVLYVEDFGTNCLQ</sequence>
<dbReference type="Proteomes" id="UP000019322">
    <property type="component" value="Chromosome"/>
</dbReference>
<feature type="transmembrane region" description="Helical" evidence="1">
    <location>
        <begin position="26"/>
        <end position="48"/>
    </location>
</feature>